<dbReference type="VEuPathDB" id="FungiDB:GLRG_02993"/>
<dbReference type="RefSeq" id="XP_008091869.1">
    <property type="nucleotide sequence ID" value="XM_008093678.1"/>
</dbReference>
<accession>E3QAG1</accession>
<dbReference type="EMBL" id="GG697339">
    <property type="protein sequence ID" value="EFQ27849.1"/>
    <property type="molecule type" value="Genomic_DNA"/>
</dbReference>
<proteinExistence type="predicted"/>
<protein>
    <submittedName>
        <fullName evidence="2">Uncharacterized protein</fullName>
    </submittedName>
</protein>
<dbReference type="eggNOG" id="ENOG502T3NX">
    <property type="taxonomic scope" value="Eukaryota"/>
</dbReference>
<dbReference type="Proteomes" id="UP000008782">
    <property type="component" value="Unassembled WGS sequence"/>
</dbReference>
<dbReference type="InterPro" id="IPR019646">
    <property type="entry name" value="Aminoglyc_AdlTrfase"/>
</dbReference>
<dbReference type="STRING" id="645133.E3QAG1"/>
<dbReference type="Pfam" id="PF10706">
    <property type="entry name" value="Aminoglyc_resit"/>
    <property type="match status" value="1"/>
</dbReference>
<dbReference type="AlphaFoldDB" id="E3QAG1"/>
<keyword evidence="1" id="KW-0732">Signal</keyword>
<gene>
    <name evidence="2" type="ORF">GLRG_02993</name>
</gene>
<dbReference type="Gene3D" id="3.30.460.40">
    <property type="match status" value="1"/>
</dbReference>
<organism evidence="3">
    <name type="scientific">Colletotrichum graminicola (strain M1.001 / M2 / FGSC 10212)</name>
    <name type="common">Maize anthracnose fungus</name>
    <name type="synonym">Glomerella graminicola</name>
    <dbReference type="NCBI Taxonomy" id="645133"/>
    <lineage>
        <taxon>Eukaryota</taxon>
        <taxon>Fungi</taxon>
        <taxon>Dikarya</taxon>
        <taxon>Ascomycota</taxon>
        <taxon>Pezizomycotina</taxon>
        <taxon>Sordariomycetes</taxon>
        <taxon>Hypocreomycetidae</taxon>
        <taxon>Glomerellales</taxon>
        <taxon>Glomerellaceae</taxon>
        <taxon>Colletotrichum</taxon>
        <taxon>Colletotrichum graminicola species complex</taxon>
    </lineage>
</organism>
<dbReference type="SUPFAM" id="SSF81301">
    <property type="entry name" value="Nucleotidyltransferase"/>
    <property type="match status" value="1"/>
</dbReference>
<reference evidence="3" key="1">
    <citation type="journal article" date="2012" name="Nat. Genet.">
        <title>Lifestyle transitions in plant pathogenic Colletotrichum fungi deciphered by genome and transcriptome analyses.</title>
        <authorList>
            <person name="O'Connell R.J."/>
            <person name="Thon M.R."/>
            <person name="Hacquard S."/>
            <person name="Amyotte S.G."/>
            <person name="Kleemann J."/>
            <person name="Torres M.F."/>
            <person name="Damm U."/>
            <person name="Buiate E.A."/>
            <person name="Epstein L."/>
            <person name="Alkan N."/>
            <person name="Altmueller J."/>
            <person name="Alvarado-Balderrama L."/>
            <person name="Bauser C.A."/>
            <person name="Becker C."/>
            <person name="Birren B.W."/>
            <person name="Chen Z."/>
            <person name="Choi J."/>
            <person name="Crouch J.A."/>
            <person name="Duvick J.P."/>
            <person name="Farman M.A."/>
            <person name="Gan P."/>
            <person name="Heiman D."/>
            <person name="Henrissat B."/>
            <person name="Howard R.J."/>
            <person name="Kabbage M."/>
            <person name="Koch C."/>
            <person name="Kracher B."/>
            <person name="Kubo Y."/>
            <person name="Law A.D."/>
            <person name="Lebrun M.-H."/>
            <person name="Lee Y.-H."/>
            <person name="Miyara I."/>
            <person name="Moore N."/>
            <person name="Neumann U."/>
            <person name="Nordstroem K."/>
            <person name="Panaccione D.G."/>
            <person name="Panstruga R."/>
            <person name="Place M."/>
            <person name="Proctor R.H."/>
            <person name="Prusky D."/>
            <person name="Rech G."/>
            <person name="Reinhardt R."/>
            <person name="Rollins J.A."/>
            <person name="Rounsley S."/>
            <person name="Schardl C.L."/>
            <person name="Schwartz D.C."/>
            <person name="Shenoy N."/>
            <person name="Shirasu K."/>
            <person name="Sikhakolli U.R."/>
            <person name="Stueber K."/>
            <person name="Sukno S.A."/>
            <person name="Sweigard J.A."/>
            <person name="Takano Y."/>
            <person name="Takahara H."/>
            <person name="Trail F."/>
            <person name="van der Does H.C."/>
            <person name="Voll L.M."/>
            <person name="Will I."/>
            <person name="Young S."/>
            <person name="Zeng Q."/>
            <person name="Zhang J."/>
            <person name="Zhou S."/>
            <person name="Dickman M.B."/>
            <person name="Schulze-Lefert P."/>
            <person name="Ver Loren van Themaat E."/>
            <person name="Ma L.-J."/>
            <person name="Vaillancourt L.J."/>
        </authorList>
    </citation>
    <scope>NUCLEOTIDE SEQUENCE [LARGE SCALE GENOMIC DNA]</scope>
    <source>
        <strain evidence="3">M1.001 / M2 / FGSC 10212</strain>
    </source>
</reference>
<keyword evidence="3" id="KW-1185">Reference proteome</keyword>
<feature type="signal peptide" evidence="1">
    <location>
        <begin position="1"/>
        <end position="16"/>
    </location>
</feature>
<name>E3QAG1_COLGM</name>
<dbReference type="HOGENOM" id="CLU_963142_0_0_1"/>
<evidence type="ECO:0000313" key="3">
    <source>
        <dbReference type="Proteomes" id="UP000008782"/>
    </source>
</evidence>
<dbReference type="GeneID" id="24408358"/>
<dbReference type="InterPro" id="IPR043519">
    <property type="entry name" value="NT_sf"/>
</dbReference>
<feature type="chain" id="PRO_5003179579" evidence="1">
    <location>
        <begin position="17"/>
        <end position="289"/>
    </location>
</feature>
<sequence length="289" mass="32898">MRMFLLLWLLATSSLAFPSGHHSSHVPNLGINSTPEPVPDRHTESYYTETTVLPPLKKRYAVTRAIADGHFTREEQSWLYKTSLTDVSTAGLKDTTTALKELFGKNHVPWVISGGWALILYGESQRTTPDIDIVVQTTMPELRKLLEADKRFIIPGADWWPDNAHLQVYFKNQDRYYDVDMIIAGQKNSVKDLASITHFTSMIDKGAALSVPVIQISPLFISKVFGLASNKRKKHDQDIKDLSYLVETHYGDLLNMRTRLSLQNRQLVINYFTQYHSPLLAKVKKLLNV</sequence>
<evidence type="ECO:0000256" key="1">
    <source>
        <dbReference type="SAM" id="SignalP"/>
    </source>
</evidence>
<dbReference type="OrthoDB" id="5236448at2759"/>
<evidence type="ECO:0000313" key="2">
    <source>
        <dbReference type="EMBL" id="EFQ27849.1"/>
    </source>
</evidence>